<feature type="compositionally biased region" description="Basic and acidic residues" evidence="8">
    <location>
        <begin position="636"/>
        <end position="666"/>
    </location>
</feature>
<name>A0A7J6UMW6_PEROL</name>
<dbReference type="EMBL" id="JABANO010001502">
    <property type="protein sequence ID" value="KAF4758386.1"/>
    <property type="molecule type" value="Genomic_DNA"/>
</dbReference>
<keyword evidence="7" id="KW-0175">Coiled coil</keyword>
<evidence type="ECO:0000256" key="8">
    <source>
        <dbReference type="SAM" id="MobiDB-lite"/>
    </source>
</evidence>
<evidence type="ECO:0000256" key="2">
    <source>
        <dbReference type="ARBA" id="ARBA00009597"/>
    </source>
</evidence>
<dbReference type="Gene3D" id="3.10.450.240">
    <property type="match status" value="1"/>
</dbReference>
<evidence type="ECO:0000256" key="3">
    <source>
        <dbReference type="ARBA" id="ARBA00022792"/>
    </source>
</evidence>
<feature type="region of interest" description="Disordered" evidence="8">
    <location>
        <begin position="518"/>
        <end position="545"/>
    </location>
</feature>
<feature type="non-terminal residue" evidence="10">
    <location>
        <position position="1"/>
    </location>
</feature>
<evidence type="ECO:0000259" key="9">
    <source>
        <dbReference type="SMART" id="SM00978"/>
    </source>
</evidence>
<evidence type="ECO:0000256" key="6">
    <source>
        <dbReference type="ARBA" id="ARBA00023136"/>
    </source>
</evidence>
<dbReference type="SMART" id="SM00978">
    <property type="entry name" value="Tim44"/>
    <property type="match status" value="1"/>
</dbReference>
<reference evidence="10 11" key="1">
    <citation type="submission" date="2020-04" db="EMBL/GenBank/DDBJ databases">
        <title>Perkinsus olseni comparative genomics.</title>
        <authorList>
            <person name="Bogema D.R."/>
        </authorList>
    </citation>
    <scope>NUCLEOTIDE SEQUENCE [LARGE SCALE GENOMIC DNA]</scope>
    <source>
        <strain evidence="10 11">ATCC PRA-207</strain>
    </source>
</reference>
<protein>
    <submittedName>
        <fullName evidence="10">Mitochondrial import inner membrane translocase subunit TIM44</fullName>
    </submittedName>
</protein>
<organism evidence="10 11">
    <name type="scientific">Perkinsus olseni</name>
    <name type="common">Perkinsus atlanticus</name>
    <dbReference type="NCBI Taxonomy" id="32597"/>
    <lineage>
        <taxon>Eukaryota</taxon>
        <taxon>Sar</taxon>
        <taxon>Alveolata</taxon>
        <taxon>Perkinsozoa</taxon>
        <taxon>Perkinsea</taxon>
        <taxon>Perkinsida</taxon>
        <taxon>Perkinsidae</taxon>
        <taxon>Perkinsus</taxon>
    </lineage>
</organism>
<gene>
    <name evidence="10" type="primary">TIMM44_3</name>
    <name evidence="10" type="ORF">FOZ63_003523</name>
</gene>
<feature type="coiled-coil region" evidence="7">
    <location>
        <begin position="550"/>
        <end position="577"/>
    </location>
</feature>
<comment type="similarity">
    <text evidence="2">Belongs to the Tim44 family.</text>
</comment>
<dbReference type="InterPro" id="IPR039544">
    <property type="entry name" value="Tim44-like"/>
</dbReference>
<dbReference type="Proteomes" id="UP000553632">
    <property type="component" value="Unassembled WGS sequence"/>
</dbReference>
<keyword evidence="4" id="KW-0809">Transit peptide</keyword>
<feature type="domain" description="Tim44-like" evidence="9">
    <location>
        <begin position="745"/>
        <end position="899"/>
    </location>
</feature>
<accession>A0A7J6UMW6</accession>
<keyword evidence="6" id="KW-0472">Membrane</keyword>
<dbReference type="PANTHER" id="PTHR10721">
    <property type="entry name" value="MITOCHONDRIAL IMPORT INNER MEMBRANE TRANSLOCASE SUBUNIT TIM44"/>
    <property type="match status" value="1"/>
</dbReference>
<proteinExistence type="inferred from homology"/>
<evidence type="ECO:0000256" key="7">
    <source>
        <dbReference type="SAM" id="Coils"/>
    </source>
</evidence>
<comment type="subcellular location">
    <subcellularLocation>
        <location evidence="1">Mitochondrion inner membrane</location>
    </subcellularLocation>
</comment>
<sequence>RLKVCQSRSTTSRAAEDSSLPRLHHLYVARCGILGAEGGEILGSMVVRLLMLAEDEGGSAAIERVCFDNNQLGNDGLQRFMDVVGYESAFLTASASIGKLPPPGPEVAELLRTYYDAEAWESRIDRWRVWQKSSLCAKSSSSVEATNSAFDYIVEALLASAAAAEGHLDRGVVVVVGCAISSDGRAYFNHHRSEGEGVSYLTAEAMDDLVDILRKRLLRLLQKMQVLQVLASVAVFIRPDLRHKVPCPALWRQPTVIQPSELSEISYVTVMCMRECIRGIQKGSPPIATEMPERPLLLSLGKLAPAPAAEISPISRRAVESTIDCNVRRHHLGELKSLPRPHPVVHLVVSCLPILLWGVDRLLPWQTLRQELLGLGDELILEMAMYAPKIEKSGEKPDGAMREVIENLRGRGMASSSDVAMIHPAAAVVFEWVLLAYKAKLEVSERYSPTVAGHAESAEHSVGRKACMMRSGSAAFASQLAASSAIVGRTARSPPVFVMPRRNESSFIRQVMEQVRKDAESDPELKKALDDMSKTKTRVSDTGEQLRTRAEAQEAKMKAMRQHMSNAQQRTKNLFEELRKQMPHAEEAKEGSPAAKPSRLSQLHVPDWMKSAGESAKKVGVKALDRTTAFVNVMTKESKEGTAKRQEEFHRSQEAARQAAKDEAIREAAAAEDPNVSPREKHFDVGSDAAPIPEHPHANALVVSDKQRSTWERFGFNTSDSEDSKFLGGFFDNPMLDRVFGETEIAQSIREMKETDPHFRLSQLVEDVENVVAPSLIKWFLEGDAEDLKLHCGEAAFAAVNASIEARKNQKLSLDPTILQGPEDLELKGAKSGGEVDSPCFIFTFSTQQINCLRNEKGEVVEGAIDDIRQVFYALAVQKHPEPNTPGLKFPWRMQEIAILGNQPCWSEDVHRMTALAKALVTTEFPTSASSSAEKVEIPLQPTNFRRSLREMETLGGAARESLETAEGRYQQLVGEIRELSKTKSRGGEYVTEARARKLTKLLNGVADAREGFETCIEKQKEKAERAVKARDDAAQCLQKTDQLIEFIDAKLNSAIRQLAELQSGSSISGHGGPPAIAAMPGRKQAK</sequence>
<dbReference type="GO" id="GO:0030150">
    <property type="term" value="P:protein import into mitochondrial matrix"/>
    <property type="evidence" value="ECO:0007669"/>
    <property type="project" value="TreeGrafter"/>
</dbReference>
<dbReference type="SUPFAM" id="SSF54427">
    <property type="entry name" value="NTF2-like"/>
    <property type="match status" value="1"/>
</dbReference>
<comment type="caution">
    <text evidence="10">The sequence shown here is derived from an EMBL/GenBank/DDBJ whole genome shotgun (WGS) entry which is preliminary data.</text>
</comment>
<feature type="region of interest" description="Disordered" evidence="8">
    <location>
        <begin position="636"/>
        <end position="694"/>
    </location>
</feature>
<feature type="region of interest" description="Disordered" evidence="8">
    <location>
        <begin position="1065"/>
        <end position="1087"/>
    </location>
</feature>
<keyword evidence="5" id="KW-0496">Mitochondrion</keyword>
<dbReference type="InterPro" id="IPR032710">
    <property type="entry name" value="NTF2-like_dom_sf"/>
</dbReference>
<keyword evidence="11" id="KW-1185">Reference proteome</keyword>
<dbReference type="AlphaFoldDB" id="A0A7J6UMW6"/>
<evidence type="ECO:0000313" key="11">
    <source>
        <dbReference type="Proteomes" id="UP000553632"/>
    </source>
</evidence>
<evidence type="ECO:0000313" key="10">
    <source>
        <dbReference type="EMBL" id="KAF4758386.1"/>
    </source>
</evidence>
<dbReference type="PANTHER" id="PTHR10721:SF1">
    <property type="entry name" value="MITOCHONDRIAL IMPORT INNER MEMBRANE TRANSLOCASE SUBUNIT TIM44"/>
    <property type="match status" value="1"/>
</dbReference>
<dbReference type="GO" id="GO:0051087">
    <property type="term" value="F:protein-folding chaperone binding"/>
    <property type="evidence" value="ECO:0007669"/>
    <property type="project" value="TreeGrafter"/>
</dbReference>
<evidence type="ECO:0000256" key="1">
    <source>
        <dbReference type="ARBA" id="ARBA00004273"/>
    </source>
</evidence>
<dbReference type="Pfam" id="PF04280">
    <property type="entry name" value="Tim44"/>
    <property type="match status" value="1"/>
</dbReference>
<dbReference type="GO" id="GO:0005743">
    <property type="term" value="C:mitochondrial inner membrane"/>
    <property type="evidence" value="ECO:0007669"/>
    <property type="project" value="UniProtKB-SubCell"/>
</dbReference>
<evidence type="ECO:0000256" key="5">
    <source>
        <dbReference type="ARBA" id="ARBA00023128"/>
    </source>
</evidence>
<evidence type="ECO:0000256" key="4">
    <source>
        <dbReference type="ARBA" id="ARBA00022946"/>
    </source>
</evidence>
<keyword evidence="3" id="KW-0999">Mitochondrion inner membrane</keyword>
<dbReference type="InterPro" id="IPR007379">
    <property type="entry name" value="Tim44-like_dom"/>
</dbReference>